<evidence type="ECO:0000313" key="3">
    <source>
        <dbReference type="EMBL" id="ACK70100.1"/>
    </source>
</evidence>
<dbReference type="Proteomes" id="UP000002384">
    <property type="component" value="Chromosome"/>
</dbReference>
<dbReference type="HOGENOM" id="CLU_049301_11_0_3"/>
<dbReference type="PANTHER" id="PTHR46268">
    <property type="entry name" value="STRESS RESPONSE PROTEIN NHAX"/>
    <property type="match status" value="1"/>
</dbReference>
<dbReference type="Gene3D" id="3.40.50.620">
    <property type="entry name" value="HUPs"/>
    <property type="match status" value="1"/>
</dbReference>
<dbReference type="OrthoDB" id="9794782at2"/>
<dbReference type="RefSeq" id="WP_012599044.1">
    <property type="nucleotide sequence ID" value="NC_011729.1"/>
</dbReference>
<evidence type="ECO:0000313" key="4">
    <source>
        <dbReference type="Proteomes" id="UP000002384"/>
    </source>
</evidence>
<dbReference type="EMBL" id="CP001291">
    <property type="protein sequence ID" value="ACK70100.1"/>
    <property type="molecule type" value="Genomic_DNA"/>
</dbReference>
<gene>
    <name evidence="3" type="ordered locus">PCC7424_1662</name>
</gene>
<dbReference type="PANTHER" id="PTHR46268:SF6">
    <property type="entry name" value="UNIVERSAL STRESS PROTEIN UP12"/>
    <property type="match status" value="1"/>
</dbReference>
<evidence type="ECO:0000256" key="1">
    <source>
        <dbReference type="ARBA" id="ARBA00008791"/>
    </source>
</evidence>
<dbReference type="InterPro" id="IPR006015">
    <property type="entry name" value="Universal_stress_UspA"/>
</dbReference>
<dbReference type="Pfam" id="PF00582">
    <property type="entry name" value="Usp"/>
    <property type="match status" value="1"/>
</dbReference>
<dbReference type="eggNOG" id="COG0589">
    <property type="taxonomic scope" value="Bacteria"/>
</dbReference>
<sequence length="146" mass="16412">MSLFTKNRVLVPIDFSEASFHALEETLAFVEQPVNVYVLHVLTPLSAIEPGVMWDRVNDHSRIDNVKKAFSQRCQGMMDRGIHFDVVMGDPGGEIVSYAQKHNIELIVIPSHGRTGLSRLLLGSVAERVARCSHCPVLILRRHKDK</sequence>
<feature type="domain" description="UspA" evidence="2">
    <location>
        <begin position="8"/>
        <end position="141"/>
    </location>
</feature>
<dbReference type="STRING" id="65393.PCC7424_1662"/>
<evidence type="ECO:0000259" key="2">
    <source>
        <dbReference type="Pfam" id="PF00582"/>
    </source>
</evidence>
<dbReference type="PRINTS" id="PR01438">
    <property type="entry name" value="UNVRSLSTRESS"/>
</dbReference>
<proteinExistence type="inferred from homology"/>
<protein>
    <submittedName>
        <fullName evidence="3">UspA domain protein</fullName>
    </submittedName>
</protein>
<reference evidence="4" key="1">
    <citation type="journal article" date="2011" name="MBio">
        <title>Novel metabolic attributes of the genus Cyanothece, comprising a group of unicellular nitrogen-fixing Cyanobacteria.</title>
        <authorList>
            <person name="Bandyopadhyay A."/>
            <person name="Elvitigala T."/>
            <person name="Welsh E."/>
            <person name="Stockel J."/>
            <person name="Liberton M."/>
            <person name="Min H."/>
            <person name="Sherman L.A."/>
            <person name="Pakrasi H.B."/>
        </authorList>
    </citation>
    <scope>NUCLEOTIDE SEQUENCE [LARGE SCALE GENOMIC DNA]</scope>
    <source>
        <strain evidence="4">PCC 7424</strain>
    </source>
</reference>
<keyword evidence="4" id="KW-1185">Reference proteome</keyword>
<dbReference type="KEGG" id="cyc:PCC7424_1662"/>
<organism evidence="3 4">
    <name type="scientific">Gloeothece citriformis (strain PCC 7424)</name>
    <name type="common">Cyanothece sp. (strain PCC 7424)</name>
    <dbReference type="NCBI Taxonomy" id="65393"/>
    <lineage>
        <taxon>Bacteria</taxon>
        <taxon>Bacillati</taxon>
        <taxon>Cyanobacteriota</taxon>
        <taxon>Cyanophyceae</taxon>
        <taxon>Oscillatoriophycideae</taxon>
        <taxon>Chroococcales</taxon>
        <taxon>Aphanothecaceae</taxon>
        <taxon>Gloeothece</taxon>
        <taxon>Gloeothece citriformis</taxon>
    </lineage>
</organism>
<dbReference type="AlphaFoldDB" id="B7KAZ0"/>
<comment type="similarity">
    <text evidence="1">Belongs to the universal stress protein A family.</text>
</comment>
<dbReference type="InterPro" id="IPR014729">
    <property type="entry name" value="Rossmann-like_a/b/a_fold"/>
</dbReference>
<dbReference type="SUPFAM" id="SSF52402">
    <property type="entry name" value="Adenine nucleotide alpha hydrolases-like"/>
    <property type="match status" value="1"/>
</dbReference>
<accession>B7KAZ0</accession>
<name>B7KAZ0_GLOC7</name>
<dbReference type="CDD" id="cd00293">
    <property type="entry name" value="USP-like"/>
    <property type="match status" value="1"/>
</dbReference>
<dbReference type="InterPro" id="IPR006016">
    <property type="entry name" value="UspA"/>
</dbReference>